<keyword evidence="4" id="KW-1185">Reference proteome</keyword>
<feature type="region of interest" description="Disordered" evidence="1">
    <location>
        <begin position="1"/>
        <end position="176"/>
    </location>
</feature>
<dbReference type="AlphaFoldDB" id="A0A5N7AQD6"/>
<evidence type="ECO:0000259" key="2">
    <source>
        <dbReference type="Pfam" id="PF06985"/>
    </source>
</evidence>
<proteinExistence type="predicted"/>
<dbReference type="Pfam" id="PF06985">
    <property type="entry name" value="HET"/>
    <property type="match status" value="1"/>
</dbReference>
<evidence type="ECO:0000256" key="1">
    <source>
        <dbReference type="SAM" id="MobiDB-lite"/>
    </source>
</evidence>
<evidence type="ECO:0000313" key="3">
    <source>
        <dbReference type="EMBL" id="KAE8372075.1"/>
    </source>
</evidence>
<accession>A0A5N7AQD6</accession>
<name>A0A5N7AQD6_9EURO</name>
<dbReference type="Proteomes" id="UP000326198">
    <property type="component" value="Unassembled WGS sequence"/>
</dbReference>
<dbReference type="EMBL" id="ML736378">
    <property type="protein sequence ID" value="KAE8372075.1"/>
    <property type="molecule type" value="Genomic_DNA"/>
</dbReference>
<dbReference type="InterPro" id="IPR010730">
    <property type="entry name" value="HET"/>
</dbReference>
<feature type="compositionally biased region" description="Low complexity" evidence="1">
    <location>
        <begin position="1"/>
        <end position="11"/>
    </location>
</feature>
<feature type="domain" description="Heterokaryon incompatibility" evidence="2">
    <location>
        <begin position="443"/>
        <end position="563"/>
    </location>
</feature>
<gene>
    <name evidence="3" type="ORF">BDV26DRAFT_298206</name>
</gene>
<protein>
    <recommendedName>
        <fullName evidence="2">Heterokaryon incompatibility domain-containing protein</fullName>
    </recommendedName>
</protein>
<sequence>MGSPGPGPSRLRLPRGEPDTPENPPARPQLPIGTPRRRILPDPAPAWSQSRESFIPSEEPEPGPSWSREPREPIHPPHWRPEMGPSRLQSRRPLPPPEESEHSWSQASIGENWRRILTDQGPSRLQSREPRPLEDPGPSWSQAPTGTPRRRISPDPDLALPQSRESLVPSEELELGPSRPLESINIISSHKHKQLEKRPSRPRVSIGTYGPLQQMFTWLEVERRSLSLSERNQSMPQALRAINNIDQLCSTCKEFPWGLIWKQMYRGRKRISLRQQKRQLSTMRKHLMAASEGCHLCTLICVAIFCRGARTVYMPRWQEYHQSLDDLGDEWRSRLQAAPMRWKLSHLDAATQVSHRFESGKWVLLFEIPHCEPAKLAVSFAQYTENPLPPTIRSKGLATDFATRWISICEKTHLSCRRANSALPTRVIQVLAIGEELKVSLGIKLSWLSPTFREAIKFTRGIGLQYIWIDALCILQDDADDWARESEKMADIYRNAYITLNAFVSADGTGQCTPAYEPTNLVDYACRFEGEGGEVYVHEEDGEIADVYESEGLIQTRGWVFQEEQLSRRRLYCGQHHLVWKCAEMWARNDRPFGFSGEGFDTPFMSGYPCSSNWKVAYRQWRQMIQAYTMRKLTRARKDKLAAISGLAAAFDQGFPGKPPAPYLAGIWRGDICRGLLWYRQGGPASPCGGPSWSWASWDSPIGFELEDDCTGWPVRVTLQHRKKVLFKVQEASTTLHNPNNKYGRVSSGRIVIEARVLENAWQLYPQSQNEGTAPSDPLIHFDDSPYFENDSILLPITHRSGLLLRPVERTATDTTPVYRRIGLCVRPEEHGNFDWLPAPVWKRQYLTLI</sequence>
<reference evidence="3 4" key="1">
    <citation type="submission" date="2019-04" db="EMBL/GenBank/DDBJ databases">
        <title>Friends and foes A comparative genomics studyof 23 Aspergillus species from section Flavi.</title>
        <authorList>
            <consortium name="DOE Joint Genome Institute"/>
            <person name="Kjaerbolling I."/>
            <person name="Vesth T."/>
            <person name="Frisvad J.C."/>
            <person name="Nybo J.L."/>
            <person name="Theobald S."/>
            <person name="Kildgaard S."/>
            <person name="Isbrandt T."/>
            <person name="Kuo A."/>
            <person name="Sato A."/>
            <person name="Lyhne E.K."/>
            <person name="Kogle M.E."/>
            <person name="Wiebenga A."/>
            <person name="Kun R.S."/>
            <person name="Lubbers R.J."/>
            <person name="Makela M.R."/>
            <person name="Barry K."/>
            <person name="Chovatia M."/>
            <person name="Clum A."/>
            <person name="Daum C."/>
            <person name="Haridas S."/>
            <person name="He G."/>
            <person name="LaButti K."/>
            <person name="Lipzen A."/>
            <person name="Mondo S."/>
            <person name="Riley R."/>
            <person name="Salamov A."/>
            <person name="Simmons B.A."/>
            <person name="Magnuson J.K."/>
            <person name="Henrissat B."/>
            <person name="Mortensen U.H."/>
            <person name="Larsen T.O."/>
            <person name="Devries R.P."/>
            <person name="Grigoriev I.V."/>
            <person name="Machida M."/>
            <person name="Baker S.E."/>
            <person name="Andersen M.R."/>
        </authorList>
    </citation>
    <scope>NUCLEOTIDE SEQUENCE [LARGE SCALE GENOMIC DNA]</scope>
    <source>
        <strain evidence="3 4">IBT 29228</strain>
    </source>
</reference>
<dbReference type="OrthoDB" id="5362512at2759"/>
<dbReference type="PANTHER" id="PTHR33112">
    <property type="entry name" value="DOMAIN PROTEIN, PUTATIVE-RELATED"/>
    <property type="match status" value="1"/>
</dbReference>
<feature type="compositionally biased region" description="Basic and acidic residues" evidence="1">
    <location>
        <begin position="68"/>
        <end position="81"/>
    </location>
</feature>
<evidence type="ECO:0000313" key="4">
    <source>
        <dbReference type="Proteomes" id="UP000326198"/>
    </source>
</evidence>
<dbReference type="PANTHER" id="PTHR33112:SF16">
    <property type="entry name" value="HETEROKARYON INCOMPATIBILITY DOMAIN-CONTAINING PROTEIN"/>
    <property type="match status" value="1"/>
</dbReference>
<organism evidence="3 4">
    <name type="scientific">Aspergillus bertholletiae</name>
    <dbReference type="NCBI Taxonomy" id="1226010"/>
    <lineage>
        <taxon>Eukaryota</taxon>
        <taxon>Fungi</taxon>
        <taxon>Dikarya</taxon>
        <taxon>Ascomycota</taxon>
        <taxon>Pezizomycotina</taxon>
        <taxon>Eurotiomycetes</taxon>
        <taxon>Eurotiomycetidae</taxon>
        <taxon>Eurotiales</taxon>
        <taxon>Aspergillaceae</taxon>
        <taxon>Aspergillus</taxon>
        <taxon>Aspergillus subgen. Circumdati</taxon>
    </lineage>
</organism>